<evidence type="ECO:0000313" key="1">
    <source>
        <dbReference type="EMBL" id="KAE9590557.1"/>
    </source>
</evidence>
<reference evidence="2" key="1">
    <citation type="journal article" date="2020" name="Nat. Commun.">
        <title>Genome sequence of the cluster root forming white lupin.</title>
        <authorList>
            <person name="Hufnagel B."/>
            <person name="Marques A."/>
            <person name="Soriano A."/>
            <person name="Marques L."/>
            <person name="Divol F."/>
            <person name="Doumas P."/>
            <person name="Sallet E."/>
            <person name="Mancinotti D."/>
            <person name="Carrere S."/>
            <person name="Marande W."/>
            <person name="Arribat S."/>
            <person name="Keller J."/>
            <person name="Huneau C."/>
            <person name="Blein T."/>
            <person name="Aime D."/>
            <person name="Laguerre M."/>
            <person name="Taylor J."/>
            <person name="Schubert V."/>
            <person name="Nelson M."/>
            <person name="Geu-Flores F."/>
            <person name="Crespi M."/>
            <person name="Gallardo-Guerrero K."/>
            <person name="Delaux P.-M."/>
            <person name="Salse J."/>
            <person name="Berges H."/>
            <person name="Guyot R."/>
            <person name="Gouzy J."/>
            <person name="Peret B."/>
        </authorList>
    </citation>
    <scope>NUCLEOTIDE SEQUENCE [LARGE SCALE GENOMIC DNA]</scope>
    <source>
        <strain evidence="2">cv. Amiga</strain>
    </source>
</reference>
<proteinExistence type="predicted"/>
<dbReference type="AlphaFoldDB" id="A0A6A4NVL2"/>
<accession>A0A6A4NVL2</accession>
<name>A0A6A4NVL2_LUPAL</name>
<organism evidence="1 2">
    <name type="scientific">Lupinus albus</name>
    <name type="common">White lupine</name>
    <name type="synonym">Lupinus termis</name>
    <dbReference type="NCBI Taxonomy" id="3870"/>
    <lineage>
        <taxon>Eukaryota</taxon>
        <taxon>Viridiplantae</taxon>
        <taxon>Streptophyta</taxon>
        <taxon>Embryophyta</taxon>
        <taxon>Tracheophyta</taxon>
        <taxon>Spermatophyta</taxon>
        <taxon>Magnoliopsida</taxon>
        <taxon>eudicotyledons</taxon>
        <taxon>Gunneridae</taxon>
        <taxon>Pentapetalae</taxon>
        <taxon>rosids</taxon>
        <taxon>fabids</taxon>
        <taxon>Fabales</taxon>
        <taxon>Fabaceae</taxon>
        <taxon>Papilionoideae</taxon>
        <taxon>50 kb inversion clade</taxon>
        <taxon>genistoids sensu lato</taxon>
        <taxon>core genistoids</taxon>
        <taxon>Genisteae</taxon>
        <taxon>Lupinus</taxon>
    </lineage>
</organism>
<dbReference type="Proteomes" id="UP000447434">
    <property type="component" value="Chromosome 20"/>
</dbReference>
<gene>
    <name evidence="1" type="ORF">Lalb_Chr20g0108971</name>
</gene>
<evidence type="ECO:0000313" key="2">
    <source>
        <dbReference type="Proteomes" id="UP000447434"/>
    </source>
</evidence>
<sequence>MRAIKDLYSIGTHIRCHETSTMGWYNDHDLDNNVQCTKETNYMDLMIMLHSNVEWTKFHQ</sequence>
<comment type="caution">
    <text evidence="1">The sequence shown here is derived from an EMBL/GenBank/DDBJ whole genome shotgun (WGS) entry which is preliminary data.</text>
</comment>
<keyword evidence="2" id="KW-1185">Reference proteome</keyword>
<dbReference type="EMBL" id="WOCE01000020">
    <property type="protein sequence ID" value="KAE9590557.1"/>
    <property type="molecule type" value="Genomic_DNA"/>
</dbReference>
<protein>
    <submittedName>
        <fullName evidence="1">Uncharacterized protein</fullName>
    </submittedName>
</protein>